<reference evidence="3 4" key="1">
    <citation type="submission" date="2016-07" db="EMBL/GenBank/DDBJ databases">
        <title>Pervasive Adenine N6-methylation of Active Genes in Fungi.</title>
        <authorList>
            <consortium name="DOE Joint Genome Institute"/>
            <person name="Mondo S.J."/>
            <person name="Dannebaum R.O."/>
            <person name="Kuo R.C."/>
            <person name="Labutti K."/>
            <person name="Haridas S."/>
            <person name="Kuo A."/>
            <person name="Salamov A."/>
            <person name="Ahrendt S.R."/>
            <person name="Lipzen A."/>
            <person name="Sullivan W."/>
            <person name="Andreopoulos W.B."/>
            <person name="Clum A."/>
            <person name="Lindquist E."/>
            <person name="Daum C."/>
            <person name="Ramamoorthy G.K."/>
            <person name="Gryganskyi A."/>
            <person name="Culley D."/>
            <person name="Magnuson J.K."/>
            <person name="James T.Y."/>
            <person name="O'Malley M.A."/>
            <person name="Stajich J.E."/>
            <person name="Spatafora J.W."/>
            <person name="Visel A."/>
            <person name="Grigoriev I.V."/>
        </authorList>
    </citation>
    <scope>NUCLEOTIDE SEQUENCE [LARGE SCALE GENOMIC DNA]</scope>
    <source>
        <strain evidence="3 4">JEL800</strain>
    </source>
</reference>
<keyword evidence="2" id="KW-0812">Transmembrane</keyword>
<name>A0A1Y2AVN1_9FUNG</name>
<evidence type="ECO:0000313" key="4">
    <source>
        <dbReference type="Proteomes" id="UP000193642"/>
    </source>
</evidence>
<feature type="compositionally biased region" description="Polar residues" evidence="1">
    <location>
        <begin position="1"/>
        <end position="11"/>
    </location>
</feature>
<dbReference type="Proteomes" id="UP000193642">
    <property type="component" value="Unassembled WGS sequence"/>
</dbReference>
<keyword evidence="2" id="KW-1133">Transmembrane helix</keyword>
<organism evidence="3 4">
    <name type="scientific">Rhizoclosmatium globosum</name>
    <dbReference type="NCBI Taxonomy" id="329046"/>
    <lineage>
        <taxon>Eukaryota</taxon>
        <taxon>Fungi</taxon>
        <taxon>Fungi incertae sedis</taxon>
        <taxon>Chytridiomycota</taxon>
        <taxon>Chytridiomycota incertae sedis</taxon>
        <taxon>Chytridiomycetes</taxon>
        <taxon>Chytridiales</taxon>
        <taxon>Chytriomycetaceae</taxon>
        <taxon>Rhizoclosmatium</taxon>
    </lineage>
</organism>
<protein>
    <submittedName>
        <fullName evidence="3">Uncharacterized protein</fullName>
    </submittedName>
</protein>
<feature type="transmembrane region" description="Helical" evidence="2">
    <location>
        <begin position="48"/>
        <end position="71"/>
    </location>
</feature>
<feature type="region of interest" description="Disordered" evidence="1">
    <location>
        <begin position="1"/>
        <end position="21"/>
    </location>
</feature>
<evidence type="ECO:0000256" key="2">
    <source>
        <dbReference type="SAM" id="Phobius"/>
    </source>
</evidence>
<dbReference type="AlphaFoldDB" id="A0A1Y2AVN1"/>
<keyword evidence="2" id="KW-0472">Membrane</keyword>
<sequence length="125" mass="13051">MRRWAISNNDATMPDPKHALESTDSALNSYTDTNSSSNPAYDATQQQAGMWMIVGSVLFVGVLCFVLYCVTAGYKVMKRKRAVTGMVVGGRGGGGGGVVGGERVVAVDETGGSSSVAVLEFKVVP</sequence>
<comment type="caution">
    <text evidence="3">The sequence shown here is derived from an EMBL/GenBank/DDBJ whole genome shotgun (WGS) entry which is preliminary data.</text>
</comment>
<dbReference type="EMBL" id="MCGO01000112">
    <property type="protein sequence ID" value="ORY26619.1"/>
    <property type="molecule type" value="Genomic_DNA"/>
</dbReference>
<evidence type="ECO:0000313" key="3">
    <source>
        <dbReference type="EMBL" id="ORY26619.1"/>
    </source>
</evidence>
<accession>A0A1Y2AVN1</accession>
<gene>
    <name evidence="3" type="ORF">BCR33DRAFT_46598</name>
</gene>
<keyword evidence="4" id="KW-1185">Reference proteome</keyword>
<evidence type="ECO:0000256" key="1">
    <source>
        <dbReference type="SAM" id="MobiDB-lite"/>
    </source>
</evidence>
<proteinExistence type="predicted"/>